<dbReference type="InterPro" id="IPR001752">
    <property type="entry name" value="Kinesin_motor_dom"/>
</dbReference>
<dbReference type="GO" id="GO:0007018">
    <property type="term" value="P:microtubule-based movement"/>
    <property type="evidence" value="ECO:0007669"/>
    <property type="project" value="InterPro"/>
</dbReference>
<evidence type="ECO:0000259" key="6">
    <source>
        <dbReference type="PROSITE" id="PS50067"/>
    </source>
</evidence>
<accession>A0A8T1ME31</accession>
<dbReference type="GO" id="GO:0005524">
    <property type="term" value="F:ATP binding"/>
    <property type="evidence" value="ECO:0007669"/>
    <property type="project" value="UniProtKB-KW"/>
</dbReference>
<comment type="caution">
    <text evidence="7">The sequence shown here is derived from an EMBL/GenBank/DDBJ whole genome shotgun (WGS) entry which is preliminary data.</text>
</comment>
<dbReference type="PRINTS" id="PR00380">
    <property type="entry name" value="KINESINHEAVY"/>
</dbReference>
<dbReference type="AlphaFoldDB" id="A0A8T1ME31"/>
<dbReference type="Pfam" id="PF00225">
    <property type="entry name" value="Kinesin"/>
    <property type="match status" value="1"/>
</dbReference>
<dbReference type="PROSITE" id="PS50067">
    <property type="entry name" value="KINESIN_MOTOR_2"/>
    <property type="match status" value="1"/>
</dbReference>
<feature type="domain" description="Kinesin motor" evidence="6">
    <location>
        <begin position="1"/>
        <end position="264"/>
    </location>
</feature>
<dbReference type="EMBL" id="NIRI02000042">
    <property type="protein sequence ID" value="KAG5447390.1"/>
    <property type="molecule type" value="Genomic_DNA"/>
</dbReference>
<reference evidence="7 8" key="1">
    <citation type="journal article" date="2018" name="Biotechnol. Adv.">
        <title>Improved genomic resources and new bioinformatic workflow for the carcinogenic parasite Clonorchis sinensis: Biotechnological implications.</title>
        <authorList>
            <person name="Wang D."/>
            <person name="Korhonen P.K."/>
            <person name="Gasser R.B."/>
            <person name="Young N.D."/>
        </authorList>
    </citation>
    <scope>NUCLEOTIDE SEQUENCE [LARGE SCALE GENOMIC DNA]</scope>
    <source>
        <strain evidence="7">Cs-k2</strain>
    </source>
</reference>
<dbReference type="GO" id="GO:0003777">
    <property type="term" value="F:microtubule motor activity"/>
    <property type="evidence" value="ECO:0007669"/>
    <property type="project" value="InterPro"/>
</dbReference>
<dbReference type="Proteomes" id="UP000286415">
    <property type="component" value="Unassembled WGS sequence"/>
</dbReference>
<comment type="caution">
    <text evidence="3">Lacks conserved residue(s) required for the propagation of feature annotation.</text>
</comment>
<proteinExistence type="inferred from homology"/>
<feature type="non-terminal residue" evidence="7">
    <location>
        <position position="637"/>
    </location>
</feature>
<evidence type="ECO:0000313" key="7">
    <source>
        <dbReference type="EMBL" id="KAG5447390.1"/>
    </source>
</evidence>
<keyword evidence="2 4" id="KW-0067">ATP-binding</keyword>
<feature type="region of interest" description="Disordered" evidence="5">
    <location>
        <begin position="177"/>
        <end position="210"/>
    </location>
</feature>
<dbReference type="GO" id="GO:0008017">
    <property type="term" value="F:microtubule binding"/>
    <property type="evidence" value="ECO:0007669"/>
    <property type="project" value="InterPro"/>
</dbReference>
<reference evidence="7 8" key="2">
    <citation type="journal article" date="2021" name="Genomics">
        <title>High-quality reference genome for Clonorchis sinensis.</title>
        <authorList>
            <person name="Young N.D."/>
            <person name="Stroehlein A.J."/>
            <person name="Kinkar L."/>
            <person name="Wang T."/>
            <person name="Sohn W.M."/>
            <person name="Chang B.C.H."/>
            <person name="Kaur P."/>
            <person name="Weisz D."/>
            <person name="Dudchenko O."/>
            <person name="Aiden E.L."/>
            <person name="Korhonen P.K."/>
            <person name="Gasser R.B."/>
        </authorList>
    </citation>
    <scope>NUCLEOTIDE SEQUENCE [LARGE SCALE GENOMIC DNA]</scope>
    <source>
        <strain evidence="7">Cs-k2</strain>
    </source>
</reference>
<name>A0A8T1ME31_CLOSI</name>
<evidence type="ECO:0000256" key="1">
    <source>
        <dbReference type="ARBA" id="ARBA00022741"/>
    </source>
</evidence>
<dbReference type="InterPro" id="IPR027417">
    <property type="entry name" value="P-loop_NTPase"/>
</dbReference>
<dbReference type="GO" id="GO:0005874">
    <property type="term" value="C:microtubule"/>
    <property type="evidence" value="ECO:0007669"/>
    <property type="project" value="UniProtKB-KW"/>
</dbReference>
<dbReference type="InterPro" id="IPR036961">
    <property type="entry name" value="Kinesin_motor_dom_sf"/>
</dbReference>
<dbReference type="PANTHER" id="PTHR47117">
    <property type="entry name" value="STAR-RELATED LIPID TRANSFER PROTEIN 9"/>
    <property type="match status" value="1"/>
</dbReference>
<protein>
    <recommendedName>
        <fullName evidence="4">Kinesin-like protein</fullName>
    </recommendedName>
</protein>
<gene>
    <name evidence="7" type="ORF">CSKR_113801</name>
</gene>
<evidence type="ECO:0000256" key="5">
    <source>
        <dbReference type="SAM" id="MobiDB-lite"/>
    </source>
</evidence>
<keyword evidence="1 4" id="KW-0547">Nucleotide-binding</keyword>
<sequence length="637" mass="72346">RPLTTPRLVGKKNELFPDRRVNQVDDDNVRPVSVAGKVEMYLDYQYRADTSEDSAIKDTNLGKKPILLARGLSKVQINEMTRLDAIIAQGIANRKTAENEVHLRSSRSHVICTIYYHETTSESNYYKDFTSKLSLIDLAGSEKAHRTANFQRFDEGRKINLSLSSLSTVISRLADKSQKDNPDADVITNSSHSTVNSTRSSRQSGIHSSSSIHIPYRNSKLTWLLSDSLGGNARTTMIATLSPSYLQYQETLNTLRYAQQAKLIVNQPKLNMDSSAIYIRQLLDEITILKKQLHERNQCLRLPNINWKTSGKLQFYQPGLRRSSEACRCMPHHPLHTDMVNAVLLKRRYSIWMVIFFSRDKCVSQVPIQTASVTRHFKFIRDSIRDWMGFMIAARKSRYCVFVPECGKIRGATAIPQTMDLKDPKRRADGCWSDRCCDVLNSKGCSSQIQQNCGNSTRQSNAAGHSNCNFIKFRLIALRVLFLVQAEIDGGSDNKVVERAQWYIKSPSSTRQLYYPGDKEKGVGRGKKICLPPYQVKAKLRSSYNRVSFEQAQVLPSQTVILCFDAFLAQVQCVPPNTCSVMDAFEIQFVDQEGSPSKNESRNRPVVARFLSTYVNRMFSVQTTERLCERQLGINVR</sequence>
<dbReference type="SUPFAM" id="SSF52540">
    <property type="entry name" value="P-loop containing nucleoside triphosphate hydrolases"/>
    <property type="match status" value="1"/>
</dbReference>
<dbReference type="OrthoDB" id="3176171at2759"/>
<feature type="non-terminal residue" evidence="7">
    <location>
        <position position="1"/>
    </location>
</feature>
<comment type="similarity">
    <text evidence="3 4">Belongs to the TRAFAC class myosin-kinesin ATPase superfamily. Kinesin family.</text>
</comment>
<feature type="compositionally biased region" description="Low complexity" evidence="5">
    <location>
        <begin position="188"/>
        <end position="210"/>
    </location>
</feature>
<evidence type="ECO:0000256" key="4">
    <source>
        <dbReference type="RuleBase" id="RU000394"/>
    </source>
</evidence>
<dbReference type="PROSITE" id="PS00411">
    <property type="entry name" value="KINESIN_MOTOR_1"/>
    <property type="match status" value="1"/>
</dbReference>
<dbReference type="SMART" id="SM00129">
    <property type="entry name" value="KISc"/>
    <property type="match status" value="1"/>
</dbReference>
<keyword evidence="8" id="KW-1185">Reference proteome</keyword>
<dbReference type="Gene3D" id="3.40.850.10">
    <property type="entry name" value="Kinesin motor domain"/>
    <property type="match status" value="1"/>
</dbReference>
<keyword evidence="4" id="KW-0493">Microtubule</keyword>
<evidence type="ECO:0000256" key="2">
    <source>
        <dbReference type="ARBA" id="ARBA00022840"/>
    </source>
</evidence>
<organism evidence="7 8">
    <name type="scientific">Clonorchis sinensis</name>
    <name type="common">Chinese liver fluke</name>
    <dbReference type="NCBI Taxonomy" id="79923"/>
    <lineage>
        <taxon>Eukaryota</taxon>
        <taxon>Metazoa</taxon>
        <taxon>Spiralia</taxon>
        <taxon>Lophotrochozoa</taxon>
        <taxon>Platyhelminthes</taxon>
        <taxon>Trematoda</taxon>
        <taxon>Digenea</taxon>
        <taxon>Opisthorchiida</taxon>
        <taxon>Opisthorchiata</taxon>
        <taxon>Opisthorchiidae</taxon>
        <taxon>Clonorchis</taxon>
    </lineage>
</organism>
<keyword evidence="4" id="KW-0505">Motor protein</keyword>
<dbReference type="InterPro" id="IPR019821">
    <property type="entry name" value="Kinesin_motor_CS"/>
</dbReference>
<evidence type="ECO:0000256" key="3">
    <source>
        <dbReference type="PROSITE-ProRule" id="PRU00283"/>
    </source>
</evidence>
<evidence type="ECO:0000313" key="8">
    <source>
        <dbReference type="Proteomes" id="UP000286415"/>
    </source>
</evidence>